<dbReference type="PANTHER" id="PTHR10974">
    <property type="entry name" value="FI08016P-RELATED"/>
    <property type="match status" value="1"/>
</dbReference>
<dbReference type="EMBL" id="HBIF01001151">
    <property type="protein sequence ID" value="CAE0317714.1"/>
    <property type="molecule type" value="Transcribed_RNA"/>
</dbReference>
<organism evidence="1">
    <name type="scientific">Fabrea salina</name>
    <dbReference type="NCBI Taxonomy" id="342563"/>
    <lineage>
        <taxon>Eukaryota</taxon>
        <taxon>Sar</taxon>
        <taxon>Alveolata</taxon>
        <taxon>Ciliophora</taxon>
        <taxon>Postciliodesmatophora</taxon>
        <taxon>Heterotrichea</taxon>
        <taxon>Heterotrichida</taxon>
        <taxon>Fabreidae</taxon>
        <taxon>Fabrea</taxon>
    </lineage>
</organism>
<dbReference type="InterPro" id="IPR004245">
    <property type="entry name" value="DUF229"/>
</dbReference>
<dbReference type="GO" id="GO:0005615">
    <property type="term" value="C:extracellular space"/>
    <property type="evidence" value="ECO:0007669"/>
    <property type="project" value="TreeGrafter"/>
</dbReference>
<dbReference type="Pfam" id="PF02995">
    <property type="entry name" value="DUF229"/>
    <property type="match status" value="1"/>
</dbReference>
<reference evidence="1" key="1">
    <citation type="submission" date="2021-01" db="EMBL/GenBank/DDBJ databases">
        <authorList>
            <person name="Corre E."/>
            <person name="Pelletier E."/>
            <person name="Niang G."/>
            <person name="Scheremetjew M."/>
            <person name="Finn R."/>
            <person name="Kale V."/>
            <person name="Holt S."/>
            <person name="Cochrane G."/>
            <person name="Meng A."/>
            <person name="Brown T."/>
            <person name="Cohen L."/>
        </authorList>
    </citation>
    <scope>NUCLEOTIDE SEQUENCE</scope>
</reference>
<dbReference type="PANTHER" id="PTHR10974:SF1">
    <property type="entry name" value="FI08016P-RELATED"/>
    <property type="match status" value="1"/>
</dbReference>
<name>A0A7S3I9M7_9CILI</name>
<proteinExistence type="predicted"/>
<evidence type="ECO:0000313" key="1">
    <source>
        <dbReference type="EMBL" id="CAE0317714.1"/>
    </source>
</evidence>
<sequence>MDCPDGKGWYSLGINPALEELGKNEYTFELKKYPGHPVELTKNEEYAYGTCSSKTENLDQAVYKHRPKSSVLSKPKHSKPLIILNLTLDSVSRRFFYRKLSKTVEFLNNLQGYTAFDFKIHNVMGEWSASNVVPQVCGDILFKMHRERIYEDLFYDNSLWKYANDSGFATMFIEEGCTDDLSKYLGRRLRVDHIVTSFYCAAGKFSGFKNNLPDQRCIGHHNSHVYVYNYISEFSKNYKGIHQWIYSHINTAHEKSGTVINTLDLDTLEFLKSYLQENKDSQVVVFLTGDHGMRYGDWFKKVDGAHEHRLPLGVVIASDSLLESIEGVYDTLTHNSRRLTSKLDLYTSQLHLVAGTKKHITRDSKDYLKLKSTTSREYKPISLFLEKVPNNRTCEDVKIPSFWCSCLKMQEVKETEYPEFIYKIAQEVVYQINEETNSPKTSPYSHICQKLSLKEITKLQVLATKEEYYKMQFTVNESDSALFETVVLVTSKKYNARNINEAYPFYPYFFRGKNFKVMYIRRVDSYAGVCEDLCKAKMIEAELCICHPLEYILEKEPHLKNYLGTSY</sequence>
<protein>
    <submittedName>
        <fullName evidence="1">Uncharacterized protein</fullName>
    </submittedName>
</protein>
<gene>
    <name evidence="1" type="ORF">FSAL1345_LOCUS983</name>
</gene>
<accession>A0A7S3I9M7</accession>
<dbReference type="AlphaFoldDB" id="A0A7S3I9M7"/>